<dbReference type="PANTHER" id="PTHR45973:SF8">
    <property type="entry name" value="LEUCINE-RICH REPEAT-CONTAINING PROTEIN 49"/>
    <property type="match status" value="1"/>
</dbReference>
<reference evidence="4 5" key="1">
    <citation type="journal article" date="2008" name="Nature">
        <title>The Trichoplax genome and the nature of placozoans.</title>
        <authorList>
            <person name="Srivastava M."/>
            <person name="Begovic E."/>
            <person name="Chapman J."/>
            <person name="Putnam N.H."/>
            <person name="Hellsten U."/>
            <person name="Kawashima T."/>
            <person name="Kuo A."/>
            <person name="Mitros T."/>
            <person name="Salamov A."/>
            <person name="Carpenter M.L."/>
            <person name="Signorovitch A.Y."/>
            <person name="Moreno M.A."/>
            <person name="Kamm K."/>
            <person name="Grimwood J."/>
            <person name="Schmutz J."/>
            <person name="Shapiro H."/>
            <person name="Grigoriev I.V."/>
            <person name="Buss L.W."/>
            <person name="Schierwater B."/>
            <person name="Dellaporta S.L."/>
            <person name="Rokhsar D.S."/>
        </authorList>
    </citation>
    <scope>NUCLEOTIDE SEQUENCE [LARGE SCALE GENOMIC DNA]</scope>
    <source>
        <strain evidence="4 5">Grell-BS-1999</strain>
    </source>
</reference>
<feature type="region of interest" description="Disordered" evidence="3">
    <location>
        <begin position="1"/>
        <end position="22"/>
    </location>
</feature>
<proteinExistence type="predicted"/>
<dbReference type="KEGG" id="tad:TRIADDRAFT_54619"/>
<dbReference type="PROSITE" id="PS51450">
    <property type="entry name" value="LRR"/>
    <property type="match status" value="6"/>
</dbReference>
<evidence type="ECO:0000313" key="5">
    <source>
        <dbReference type="Proteomes" id="UP000009022"/>
    </source>
</evidence>
<dbReference type="SUPFAM" id="SSF52058">
    <property type="entry name" value="L domain-like"/>
    <property type="match status" value="2"/>
</dbReference>
<dbReference type="InterPro" id="IPR050576">
    <property type="entry name" value="Cilia_flagella_integrity"/>
</dbReference>
<dbReference type="SMART" id="SM00365">
    <property type="entry name" value="LRR_SD22"/>
    <property type="match status" value="8"/>
</dbReference>
<dbReference type="GeneID" id="6751734"/>
<dbReference type="PhylomeDB" id="B3RSJ4"/>
<dbReference type="InterPro" id="IPR003591">
    <property type="entry name" value="Leu-rich_rpt_typical-subtyp"/>
</dbReference>
<accession>B3RSJ4</accession>
<evidence type="ECO:0000256" key="3">
    <source>
        <dbReference type="SAM" id="MobiDB-lite"/>
    </source>
</evidence>
<dbReference type="AlphaFoldDB" id="B3RSJ4"/>
<dbReference type="InterPro" id="IPR001611">
    <property type="entry name" value="Leu-rich_rpt"/>
</dbReference>
<dbReference type="CTD" id="6751734"/>
<dbReference type="RefSeq" id="XP_002111065.1">
    <property type="nucleotide sequence ID" value="XM_002111029.1"/>
</dbReference>
<protein>
    <recommendedName>
        <fullName evidence="6">Leucine-rich repeat-containing protein 49</fullName>
    </recommendedName>
</protein>
<keyword evidence="2" id="KW-0677">Repeat</keyword>
<evidence type="ECO:0000256" key="1">
    <source>
        <dbReference type="ARBA" id="ARBA00022614"/>
    </source>
</evidence>
<keyword evidence="5" id="KW-1185">Reference proteome</keyword>
<dbReference type="STRING" id="10228.B3RSJ4"/>
<dbReference type="InterPro" id="IPR032675">
    <property type="entry name" value="LRR_dom_sf"/>
</dbReference>
<keyword evidence="1" id="KW-0433">Leucine-rich repeat</keyword>
<dbReference type="PANTHER" id="PTHR45973">
    <property type="entry name" value="PROTEIN PHOSPHATASE 1 REGULATORY SUBUNIT SDS22-RELATED"/>
    <property type="match status" value="1"/>
</dbReference>
<dbReference type="HOGENOM" id="CLU_019309_0_0_1"/>
<evidence type="ECO:0000256" key="2">
    <source>
        <dbReference type="ARBA" id="ARBA00022737"/>
    </source>
</evidence>
<dbReference type="eggNOG" id="KOG0531">
    <property type="taxonomic scope" value="Eukaryota"/>
</dbReference>
<dbReference type="Proteomes" id="UP000009022">
    <property type="component" value="Unassembled WGS sequence"/>
</dbReference>
<evidence type="ECO:0008006" key="6">
    <source>
        <dbReference type="Google" id="ProtNLM"/>
    </source>
</evidence>
<dbReference type="Gene3D" id="3.80.10.10">
    <property type="entry name" value="Ribonuclease Inhibitor"/>
    <property type="match status" value="3"/>
</dbReference>
<dbReference type="OrthoDB" id="1939344at2759"/>
<organism evidence="4 5">
    <name type="scientific">Trichoplax adhaerens</name>
    <name type="common">Trichoplax reptans</name>
    <dbReference type="NCBI Taxonomy" id="10228"/>
    <lineage>
        <taxon>Eukaryota</taxon>
        <taxon>Metazoa</taxon>
        <taxon>Placozoa</taxon>
        <taxon>Uniplacotomia</taxon>
        <taxon>Trichoplacea</taxon>
        <taxon>Trichoplacidae</taxon>
        <taxon>Trichoplax</taxon>
    </lineage>
</organism>
<sequence length="692" mass="79470">MYHRPKQKLNRPSNYAPVKPTYHSQNGNAVISESIIPIRSKLNGQKLPDHTNLGISTTRFGYSQSHACVILPPSQEQPGIEKRQHLSKISTQGDGLLTIRNLTKQLQLRSDKAVAASFCQPVTENVADENQPIITAQDITVDRLNLDRRGLKSIPALIEDHINLKLLNLQHNSIQKIDNLSMLKRLIFIDLYDNDLDEIANLESVRFLRVLMLGKNRIKQIRNLDQLSKLDVLDLHCNQISRIENLNHLTELRVLNLAGNQISYVSNIGGLCSLQELNLRKNQITKVDEVNLLPKLQRLFLDHNKIASFSHASSVLKCGALIELTLEDNPMIQSSKYRSGFLIYLQNLKILDGKKISMEERRTSAIMARKAEEKQQERHKAAIMKEKKRLAIINAQKEWEMKMRLEFGNSNHSVHDGYDGESEGYNSDICNTSQCRKSLDTSGRMADSYLIDIEENSLHLFGTGALEGVERLQLPSTVHTISFKYISFDDIIPYLVKLKNRFRDLRELRFSNNNLRHLSQLNTLSTLDSLDHLIIEPEGNSLVHLQLWKYYALFRLSNLQLQSINHKEITSEDINTCEMLFNNLMQATTSCYIYSHPKSVEDLSKSATISLLKYQEPSTYRVQTEEYQHIRSALKSIVHKYTEGASKINRKLSIVQRFWPYIIKDMIQEAVHNTQNIDDYMQSCLETLERPT</sequence>
<dbReference type="InParanoid" id="B3RSJ4"/>
<gene>
    <name evidence="4" type="ORF">TRIADDRAFT_54619</name>
</gene>
<dbReference type="EMBL" id="DS985243">
    <property type="protein sequence ID" value="EDV27069.1"/>
    <property type="molecule type" value="Genomic_DNA"/>
</dbReference>
<evidence type="ECO:0000313" key="4">
    <source>
        <dbReference type="EMBL" id="EDV27069.1"/>
    </source>
</evidence>
<dbReference type="OMA" id="FRINKDQ"/>
<dbReference type="SMART" id="SM00369">
    <property type="entry name" value="LRR_TYP"/>
    <property type="match status" value="5"/>
</dbReference>
<name>B3RSJ4_TRIAD</name>
<dbReference type="Pfam" id="PF14580">
    <property type="entry name" value="LRR_9"/>
    <property type="match status" value="1"/>
</dbReference>